<dbReference type="PROSITE" id="PS50089">
    <property type="entry name" value="ZF_RING_2"/>
    <property type="match status" value="1"/>
</dbReference>
<feature type="region of interest" description="Disordered" evidence="3">
    <location>
        <begin position="845"/>
        <end position="934"/>
    </location>
</feature>
<feature type="compositionally biased region" description="Basic and acidic residues" evidence="3">
    <location>
        <begin position="422"/>
        <end position="489"/>
    </location>
</feature>
<feature type="domain" description="RING-type" evidence="4">
    <location>
        <begin position="45"/>
        <end position="90"/>
    </location>
</feature>
<dbReference type="Pfam" id="PF13639">
    <property type="entry name" value="zf-RING_2"/>
    <property type="match status" value="1"/>
</dbReference>
<dbReference type="GO" id="GO:0031297">
    <property type="term" value="P:replication fork processing"/>
    <property type="evidence" value="ECO:0007669"/>
    <property type="project" value="TreeGrafter"/>
</dbReference>
<dbReference type="SMART" id="SM00184">
    <property type="entry name" value="RING"/>
    <property type="match status" value="1"/>
</dbReference>
<feature type="compositionally biased region" description="Basic and acidic residues" evidence="3">
    <location>
        <begin position="498"/>
        <end position="517"/>
    </location>
</feature>
<protein>
    <submittedName>
        <fullName evidence="5">Zinc finger (C3HC4 RING finger) protein,putative</fullName>
    </submittedName>
</protein>
<feature type="compositionally biased region" description="Low complexity" evidence="3">
    <location>
        <begin position="346"/>
        <end position="380"/>
    </location>
</feature>
<sequence>MIVIDDDSPPSAAPDGKEGCFPAKRASEKREEDEEEWIQRGGSRCPICFLALFKDVAALMGCGHTFHLPCIEKWFKQRGGRAQKPSCPYCAKEYASRRYILSLHFDLPDPAARVSSLPSSSSAENEDPETRIRRLEMELREERREKLAAREEATSRAAAVEALEAREEELVRLLRSEEEQKTKLASRVETLEEARVREEESRENAFRTYEENRRVLEEKYQKLAKKCQTLQLLATVVKEDRADGATLLDKIRKLSGLTADEKLARIMPLVEFLKRSKAARTEEMKKLKKENFLLRRKLSGSALAEATRVGPPSESKREETSAASSTNIPERIKEEQRDKRGPSLPSSSSSASSSSSSASSTSSSFSSASSSSSSVSSSSSCPLIKSRSDRQREERRGKADVPLPSSRQHTRLPPAPPFPSLSRRERAAGGDEPRASRAAILDERVPRDVAKCRAKHRPGDAERAVDERRGDSDSEGGERRNGEIERQGGREGFAGRQANRENQDQERRAAEDRREEFPSDFAGAWLVGRPQRGDERLSVEEEEETSWRKRRRDDDEDDRETAFLFFRRRRAGDGRTHVLSRDLRRAEASREEVSGPSSPRVYQVEDAADAEEEEGWRRRRQRRQQSTEVGAHDVQGGGTQDEHEQDDEQTQLNSEVASLLEDPDTTEQRGEPGAFPSLHTRPSHCESPSRVLSASGRIHRVAHLSSASASSGSSSSSSSSATAPPSSSAVSPPFPVGSASTASGTFVSSASIASSQSFWPSCASPPLSRNAQTSPAAASVSPQIAHASSEHVPDGARLASWGDCPRRKEQIGRLSARAWPAGICASPSSAARSKQTASSVPSFIAHFLNSPSPSAEKQRTRDPELRDNGEEKACAFPGGNAQGPPSVSAVQTPQRTCSRGSSRRSVWQSESAELSAEVSGGISENNTDEARGPFPADATSARAVVQIGTVHCGGFLETAAVSSPSTWAHPSAAAGCAPTTVDERSLCRSHSTVPRAPDNPCGVTTPNILRESRRCASPSGVRTPQDTPEAKRAGSASRGRPAEDTSGQRRAPLTRGPRVVECVFRRCDAPERHEEVEAGEADDVSCESDQETVRDGPSDTTDGSSNENLKNEVMPSTSRDERRKWGSLQPYRPESLNAGFPSKGAPGGRSRRRHPTKVNSPRSSGRSSTEPGVGDRNRHDPRGVSAGSLAKLPSRSRLLHPTRSSVALGSLMRGRFQVQGITFAGKNSVEKRLLN</sequence>
<feature type="coiled-coil region" evidence="2">
    <location>
        <begin position="125"/>
        <end position="233"/>
    </location>
</feature>
<evidence type="ECO:0000256" key="2">
    <source>
        <dbReference type="SAM" id="Coils"/>
    </source>
</evidence>
<keyword evidence="1" id="KW-0479">Metal-binding</keyword>
<keyword evidence="1" id="KW-0863">Zinc-finger</keyword>
<accession>A0A0F7UL47</accession>
<feature type="region of interest" description="Disordered" evidence="3">
    <location>
        <begin position="573"/>
        <end position="742"/>
    </location>
</feature>
<dbReference type="InterPro" id="IPR013083">
    <property type="entry name" value="Znf_RING/FYVE/PHD"/>
</dbReference>
<feature type="compositionally biased region" description="Acidic residues" evidence="3">
    <location>
        <begin position="1077"/>
        <end position="1090"/>
    </location>
</feature>
<dbReference type="PANTHER" id="PTHR46569">
    <property type="entry name" value="E3 UBIQUITIN-PROTEIN LIGASE TRAIP"/>
    <property type="match status" value="1"/>
</dbReference>
<organism evidence="5">
    <name type="scientific">Neospora caninum (strain Liverpool)</name>
    <dbReference type="NCBI Taxonomy" id="572307"/>
    <lineage>
        <taxon>Eukaryota</taxon>
        <taxon>Sar</taxon>
        <taxon>Alveolata</taxon>
        <taxon>Apicomplexa</taxon>
        <taxon>Conoidasida</taxon>
        <taxon>Coccidia</taxon>
        <taxon>Eucoccidiorida</taxon>
        <taxon>Eimeriorina</taxon>
        <taxon>Sarcocystidae</taxon>
        <taxon>Neospora</taxon>
    </lineage>
</organism>
<keyword evidence="1" id="KW-0862">Zinc</keyword>
<feature type="region of interest" description="Disordered" evidence="3">
    <location>
        <begin position="763"/>
        <end position="801"/>
    </location>
</feature>
<dbReference type="InterPro" id="IPR052639">
    <property type="entry name" value="TRAIP_ubiq-protein_ligase"/>
</dbReference>
<feature type="compositionally biased region" description="Basic and acidic residues" evidence="3">
    <location>
        <begin position="1173"/>
        <end position="1182"/>
    </location>
</feature>
<feature type="compositionally biased region" description="Polar residues" evidence="3">
    <location>
        <begin position="1157"/>
        <end position="1170"/>
    </location>
</feature>
<gene>
    <name evidence="5" type="ORF">BN1204_065260</name>
</gene>
<reference evidence="5" key="1">
    <citation type="journal article" date="2015" name="PLoS ONE">
        <title>Comprehensive Evaluation of Toxoplasma gondii VEG and Neospora caninum LIV Genomes with Tachyzoite Stage Transcriptome and Proteome Defines Novel Transcript Features.</title>
        <authorList>
            <person name="Ramaprasad A."/>
            <person name="Mourier T."/>
            <person name="Naeem R."/>
            <person name="Malas T.B."/>
            <person name="Moussa E."/>
            <person name="Panigrahi A."/>
            <person name="Vermont S.J."/>
            <person name="Otto T.D."/>
            <person name="Wastling J."/>
            <person name="Pain A."/>
        </authorList>
    </citation>
    <scope>NUCLEOTIDE SEQUENCE</scope>
    <source>
        <strain evidence="5">Liverpool</strain>
    </source>
</reference>
<feature type="region of interest" description="Disordered" evidence="3">
    <location>
        <begin position="989"/>
        <end position="1054"/>
    </location>
</feature>
<feature type="compositionally biased region" description="Basic and acidic residues" evidence="3">
    <location>
        <begin position="856"/>
        <end position="873"/>
    </location>
</feature>
<dbReference type="GO" id="GO:0008270">
    <property type="term" value="F:zinc ion binding"/>
    <property type="evidence" value="ECO:0007669"/>
    <property type="project" value="UniProtKB-KW"/>
</dbReference>
<dbReference type="CDD" id="cd16448">
    <property type="entry name" value="RING-H2"/>
    <property type="match status" value="1"/>
</dbReference>
<dbReference type="GO" id="GO:0090734">
    <property type="term" value="C:site of DNA damage"/>
    <property type="evidence" value="ECO:0007669"/>
    <property type="project" value="TreeGrafter"/>
</dbReference>
<dbReference type="SUPFAM" id="SSF57850">
    <property type="entry name" value="RING/U-box"/>
    <property type="match status" value="1"/>
</dbReference>
<dbReference type="GO" id="GO:0061630">
    <property type="term" value="F:ubiquitin protein ligase activity"/>
    <property type="evidence" value="ECO:0007669"/>
    <property type="project" value="TreeGrafter"/>
</dbReference>
<name>A0A0F7UL47_NEOCL</name>
<evidence type="ECO:0000256" key="3">
    <source>
        <dbReference type="SAM" id="MobiDB-lite"/>
    </source>
</evidence>
<evidence type="ECO:0000259" key="4">
    <source>
        <dbReference type="PROSITE" id="PS50089"/>
    </source>
</evidence>
<dbReference type="InterPro" id="IPR001841">
    <property type="entry name" value="Znf_RING"/>
</dbReference>
<dbReference type="GO" id="GO:0005634">
    <property type="term" value="C:nucleus"/>
    <property type="evidence" value="ECO:0007669"/>
    <property type="project" value="TreeGrafter"/>
</dbReference>
<feature type="compositionally biased region" description="Polar residues" evidence="3">
    <location>
        <begin position="883"/>
        <end position="912"/>
    </location>
</feature>
<dbReference type="AlphaFoldDB" id="A0A0F7UL47"/>
<feature type="compositionally biased region" description="Basic and acidic residues" evidence="3">
    <location>
        <begin position="573"/>
        <end position="593"/>
    </location>
</feature>
<dbReference type="EMBL" id="LN714487">
    <property type="protein sequence ID" value="CEL70854.1"/>
    <property type="molecule type" value="Genomic_DNA"/>
</dbReference>
<dbReference type="PANTHER" id="PTHR46569:SF1">
    <property type="entry name" value="E3 UBIQUITIN-PROTEIN LIGASE RFWD3-RELATED"/>
    <property type="match status" value="1"/>
</dbReference>
<feature type="region of interest" description="Disordered" evidence="3">
    <location>
        <begin position="303"/>
        <end position="558"/>
    </location>
</feature>
<feature type="compositionally biased region" description="Polar residues" evidence="3">
    <location>
        <begin position="1098"/>
        <end position="1108"/>
    </location>
</feature>
<feature type="compositionally biased region" description="Polar residues" evidence="3">
    <location>
        <begin position="767"/>
        <end position="782"/>
    </location>
</feature>
<feature type="region of interest" description="Disordered" evidence="3">
    <location>
        <begin position="1"/>
        <end position="31"/>
    </location>
</feature>
<evidence type="ECO:0000313" key="5">
    <source>
        <dbReference type="EMBL" id="CEL70854.1"/>
    </source>
</evidence>
<feature type="compositionally biased region" description="Basic and acidic residues" evidence="3">
    <location>
        <begin position="330"/>
        <end position="341"/>
    </location>
</feature>
<proteinExistence type="predicted"/>
<dbReference type="GO" id="GO:0016567">
    <property type="term" value="P:protein ubiquitination"/>
    <property type="evidence" value="ECO:0007669"/>
    <property type="project" value="TreeGrafter"/>
</dbReference>
<feature type="region of interest" description="Disordered" evidence="3">
    <location>
        <begin position="1074"/>
        <end position="1198"/>
    </location>
</feature>
<evidence type="ECO:0000256" key="1">
    <source>
        <dbReference type="PROSITE-ProRule" id="PRU00175"/>
    </source>
</evidence>
<dbReference type="Gene3D" id="3.30.40.10">
    <property type="entry name" value="Zinc/RING finger domain, C3HC4 (zinc finger)"/>
    <property type="match status" value="1"/>
</dbReference>
<keyword evidence="2" id="KW-0175">Coiled coil</keyword>
<feature type="compositionally biased region" description="Basic and acidic residues" evidence="3">
    <location>
        <begin position="386"/>
        <end position="399"/>
    </location>
</feature>
<feature type="compositionally biased region" description="Low complexity" evidence="3">
    <location>
        <begin position="705"/>
        <end position="742"/>
    </location>
</feature>